<feature type="compositionally biased region" description="Polar residues" evidence="2">
    <location>
        <begin position="2079"/>
        <end position="2094"/>
    </location>
</feature>
<dbReference type="GeneID" id="110220396"/>
<dbReference type="InParanoid" id="A0A6P5LUV8"/>
<feature type="region of interest" description="Disordered" evidence="2">
    <location>
        <begin position="620"/>
        <end position="646"/>
    </location>
</feature>
<sequence length="2456" mass="272072">MDTLPPARKGGVLTGPRRSLGRCPAQRFPHGTRGGDYHGLGVSLARSAGTSVSGWTRPAPAGSGSAGSGRAGGGAAAAAVSAAATGGRGGGGRSLRRASPASCGTMMPGETHSKAAGTAADASGCQGCSALQQNLNEYVAALITLKQKIIDTDNLLTEYQKKCDELQFAERENSALRKQVEQMLQKISPLEKCQEELGCLKAELEEKKSSLKIYQDSSHEYTRVKEECLKSDARKKKLEAKVKRLEEAAVKHTEDLKQLKIEKKTLEKELKKTQEKLDEFPKQNNKKVLKHMGTQSSSNEPVETLDKRKIKLLLKELWLCIDSTKERLQNEDSEDVQACINECSEITEKKSMEYKKEKTAKENIKSRKSVEECGLLPRVQSNHLGPPEMKTCLTSFSVQLEQELLGGCRSAEEDGPITVSVQDCSNDSAFHEDRNPEVFVPSSWEDDSSDSSDQEDLEDKPLMKDLEAIFALFRLPPPLLSPVCTPPPTPLRCQVPSSSPLAPEDYFGDFTDSSEEELVGSEQTMQSLLENGAAESQNTLNSSSGKEESRKLTEQPEPDLGIQDPMSLEMNEKTTIGCDILTAELKFKDSKPNSKDVEIPFSGADPLSYKEHLVVSCESTEHENKHVSDKGVMPQDNEGRDDAPLESKGASFRIHCISTETECLQRISDDLVQVTDNAILNEEICNSVLSQEKLVVPIASEEENSLPGTETHKSEFTTQTPISGLTSENEKVLIVSEHFQEIARELPGKEAKEMQGLNIQKLSESNQDVPIMIDTSELDIKTDLISSSPSVTSSNCSNPQFSFDLGCHNEVSWKFNGQCTLIEVVSTDFLNETVPNQLHCMEQQSYETIQNKISDALDKQSEPTDYSEGEYDLEKNIHALRPNSATPMLTDQISRETECSDVSKVMTNIYVVDQAAFIKGTGDEHCEIEEAGIELNTTKSEGIISTASQSDLVKRDLDLDLSASCRSVDAGVVTEREYEGSPEAKFKYEQEDNKQLQTEMPVLENMLSSPKLDCHVEGGNPGEFKVVSISNNQVSVIPEQLKSEEPQVTNLEDLGSHDKEKTLAPENTCTETEQHMPSEAKCVDEKKCHSEKIKQIQTVSCTSAEDPTAWLTSDLKSFSESLPVENSHYDTVRKLLARSGEISLENQKNVSEVDKKQDLQNQSHLKTMSAKEEFPPSTDISLPDGLATEEICSRDASISDIETLITPLDLVSLSVQQDQKERTPENTCLDTYTKEGCAFSSSLSKKDENETHVSLNILNDIVQCYMGSQEETKQDSEDEKDNQISYEGKSKNEAETKSETKEQNFSKEPQTQIRKTSTHKGAHTHMKKRGSLEIEYLTSALKDFNISAVSETNGFSTSEIVKLLENNQSQDYTSGNSVLECFDKVVTNKEKKKELKPGKEFEENLRKHSWVKTPVVSKETNESEEEDYLLRKVKCASQFTHCSLGEATKTYNKDVPETQNSCKDAHAKYTDVSSDLNTYNSIVAGHLKEKSPFCAITKCSSDIKQSLVLDFDPERKSCTDRFINENTERREHKEYSDAAEVRSDSKDTIEMRPEAFEQNTSNSEGAVLLHHISRMNSEIVNGYQKDGNLNLSIKESEDWKITQGENPKSSIDQIVECELPDAIPRVQSILPGDVLEDALDLVAPTENAHNTEQEQSDPPSNECHYEDFPSSRQKDSSNSDQNGIFDKDTLWNPSMSDVSFDSQGNNQISESSNISFDSTHDTLELEPFVDLGNQSKSESGMSNQEPSHNLTETLAKSKVEVSQGKASRKSSRVKSKAKTQQCHLAQPVLATADTSTPSKCSPDTLSKIRQEMGPPLPPLLAPLLATPPRTLHPVSPLMSTSSQSSLTSPLDDLISPLRDTPVPPLMSPLSDDPRYKSPMHSTPSPSDAPASQRILSSPLQFCAATPKHALPVPGRLPPLAVGSTALGGPQENSVKILDTMYPELSARARTLNILKGNIQLNRCPPADCKNLPGPVNNITGFKTITSTSTAFVKTGSNSNTECDQGKLKDSGTELMSFQSHSGKRPLVPSTILRSAKRLRLDSESPKLEIKVDVPEIIKMPHTSSSQAENEITRDDESSIQEPADNSVTESSSALQEYKEPHHKAMSSVLKKIAESSFDLLPVIRSHVHVGNVSKKPVMRDQEKEVVCEFSTTKKHLAQPLLHAILSELKIHKTSLDHTYIHALCRVYVGICRQLGDLERARLFCYDLLKEDFPESDKLTLFIANIWHDIFAFQGVINKAMQLVVRQRAKGEVLNCLITYLNWEKTSSLDVSMMISKLLLTIQLCPKMEFHLSEKFGEDLNEDMWEYVFALDLLCCHQKWVWTHDNIISKELWPVMDKWIKHRKGHLNIAYTPDIIVALILRLIGRLGQLGLKEGFSSAVKNISSVICMFIQHSNEEDVPWSIQLAAVYALCDLSPSNPAEVSKVLENWTRMTTKNIPSAVMSCLAEVSLLCAADLS</sequence>
<feature type="compositionally biased region" description="Polar residues" evidence="2">
    <location>
        <begin position="1792"/>
        <end position="1804"/>
    </location>
</feature>
<feature type="compositionally biased region" description="Basic and acidic residues" evidence="2">
    <location>
        <begin position="1663"/>
        <end position="1677"/>
    </location>
</feature>
<feature type="compositionally biased region" description="Low complexity" evidence="2">
    <location>
        <begin position="76"/>
        <end position="85"/>
    </location>
</feature>
<feature type="coiled-coil region" evidence="1">
    <location>
        <begin position="128"/>
        <end position="283"/>
    </location>
</feature>
<evidence type="ECO:0000256" key="2">
    <source>
        <dbReference type="SAM" id="MobiDB-lite"/>
    </source>
</evidence>
<dbReference type="CTD" id="23379"/>
<dbReference type="Proteomes" id="UP000515140">
    <property type="component" value="Unplaced"/>
</dbReference>
<evidence type="ECO:0000259" key="3">
    <source>
        <dbReference type="Pfam" id="PF25817"/>
    </source>
</evidence>
<organism evidence="4 5">
    <name type="scientific">Phascolarctos cinereus</name>
    <name type="common">Koala</name>
    <dbReference type="NCBI Taxonomy" id="38626"/>
    <lineage>
        <taxon>Eukaryota</taxon>
        <taxon>Metazoa</taxon>
        <taxon>Chordata</taxon>
        <taxon>Craniata</taxon>
        <taxon>Vertebrata</taxon>
        <taxon>Euteleostomi</taxon>
        <taxon>Mammalia</taxon>
        <taxon>Metatheria</taxon>
        <taxon>Diprotodontia</taxon>
        <taxon>Phascolarctidae</taxon>
        <taxon>Phascolarctos</taxon>
    </lineage>
</organism>
<feature type="region of interest" description="Disordered" evidence="2">
    <location>
        <begin position="1732"/>
        <end position="1892"/>
    </location>
</feature>
<feature type="region of interest" description="Disordered" evidence="2">
    <location>
        <begin position="2058"/>
        <end position="2100"/>
    </location>
</feature>
<evidence type="ECO:0000313" key="4">
    <source>
        <dbReference type="Proteomes" id="UP000515140"/>
    </source>
</evidence>
<dbReference type="InterPro" id="IPR057881">
    <property type="entry name" value="ICE1_C"/>
</dbReference>
<dbReference type="RefSeq" id="XP_020860074.1">
    <property type="nucleotide sequence ID" value="XM_021004415.1"/>
</dbReference>
<feature type="region of interest" description="Disordered" evidence="2">
    <location>
        <begin position="1269"/>
        <end position="1327"/>
    </location>
</feature>
<feature type="compositionally biased region" description="Polar residues" evidence="2">
    <location>
        <begin position="521"/>
        <end position="544"/>
    </location>
</feature>
<feature type="compositionally biased region" description="Low complexity" evidence="2">
    <location>
        <begin position="1821"/>
        <end position="1853"/>
    </location>
</feature>
<feature type="region of interest" description="Disordered" evidence="2">
    <location>
        <begin position="1647"/>
        <end position="1719"/>
    </location>
</feature>
<feature type="compositionally biased region" description="Polar residues" evidence="2">
    <location>
        <begin position="1732"/>
        <end position="1754"/>
    </location>
</feature>
<accession>A0A6P5LUV8</accession>
<keyword evidence="1" id="KW-0175">Coiled coil</keyword>
<feature type="region of interest" description="Disordered" evidence="2">
    <location>
        <begin position="1"/>
        <end position="36"/>
    </location>
</feature>
<evidence type="ECO:0000313" key="5">
    <source>
        <dbReference type="RefSeq" id="XP_020860074.1"/>
    </source>
</evidence>
<feature type="region of interest" description="Disordered" evidence="2">
    <location>
        <begin position="428"/>
        <end position="457"/>
    </location>
</feature>
<proteinExistence type="predicted"/>
<reference evidence="5" key="1">
    <citation type="submission" date="2025-08" db="UniProtKB">
        <authorList>
            <consortium name="RefSeq"/>
        </authorList>
    </citation>
    <scope>IDENTIFICATION</scope>
    <source>
        <tissue evidence="5">Spleen</tissue>
    </source>
</reference>
<feature type="region of interest" description="Disordered" evidence="2">
    <location>
        <begin position="491"/>
        <end position="564"/>
    </location>
</feature>
<dbReference type="PANTHER" id="PTHR11852">
    <property type="entry name" value="PLATELET-ACTIVATING FACTOR ACETYLHYDROLASE"/>
    <property type="match status" value="1"/>
</dbReference>
<name>A0A6P5LUV8_PHACI</name>
<dbReference type="KEGG" id="pcw:110220396"/>
<feature type="compositionally biased region" description="Basic and acidic residues" evidence="2">
    <location>
        <begin position="1288"/>
        <end position="1305"/>
    </location>
</feature>
<feature type="compositionally biased region" description="Basic and acidic residues" evidence="2">
    <location>
        <begin position="545"/>
        <end position="554"/>
    </location>
</feature>
<feature type="domain" description="Little elongation complex subunit 1 C-terminal" evidence="3">
    <location>
        <begin position="2255"/>
        <end position="2447"/>
    </location>
</feature>
<feature type="region of interest" description="Disordered" evidence="2">
    <location>
        <begin position="50"/>
        <end position="115"/>
    </location>
</feature>
<feature type="compositionally biased region" description="Acidic residues" evidence="2">
    <location>
        <begin position="444"/>
        <end position="457"/>
    </location>
</feature>
<feature type="compositionally biased region" description="Basic and acidic residues" evidence="2">
    <location>
        <begin position="620"/>
        <end position="629"/>
    </location>
</feature>
<dbReference type="PANTHER" id="PTHR11852:SF4">
    <property type="entry name" value="LITTLE ELONGATION COMPLEX SUBUNIT 1"/>
    <property type="match status" value="1"/>
</dbReference>
<evidence type="ECO:0000256" key="1">
    <source>
        <dbReference type="SAM" id="Coils"/>
    </source>
</evidence>
<feature type="compositionally biased region" description="Polar residues" evidence="2">
    <location>
        <begin position="1306"/>
        <end position="1315"/>
    </location>
</feature>
<keyword evidence="4" id="KW-1185">Reference proteome</keyword>
<feature type="compositionally biased region" description="Polar residues" evidence="2">
    <location>
        <begin position="1691"/>
        <end position="1717"/>
    </location>
</feature>
<feature type="compositionally biased region" description="Basic residues" evidence="2">
    <location>
        <begin position="1316"/>
        <end position="1327"/>
    </location>
</feature>
<feature type="compositionally biased region" description="Gly residues" evidence="2">
    <location>
        <begin position="64"/>
        <end position="75"/>
    </location>
</feature>
<gene>
    <name evidence="5" type="primary">ICE1</name>
</gene>
<feature type="compositionally biased region" description="Basic residues" evidence="2">
    <location>
        <begin position="1766"/>
        <end position="1777"/>
    </location>
</feature>
<protein>
    <submittedName>
        <fullName evidence="5">Little elongation complex subunit 1 isoform X1</fullName>
    </submittedName>
</protein>
<dbReference type="Pfam" id="PF25817">
    <property type="entry name" value="ICE1_C"/>
    <property type="match status" value="1"/>
</dbReference>
<dbReference type="FunCoup" id="A0A6P5LUV8">
    <property type="interactions" value="2932"/>
</dbReference>